<dbReference type="GO" id="GO:0008137">
    <property type="term" value="F:NADH dehydrogenase (ubiquinone) activity"/>
    <property type="evidence" value="ECO:0007669"/>
    <property type="project" value="UniProtKB-UniRule"/>
</dbReference>
<feature type="transmembrane region" description="Helical" evidence="17">
    <location>
        <begin position="347"/>
        <end position="372"/>
    </location>
</feature>
<dbReference type="GO" id="GO:0031966">
    <property type="term" value="C:mitochondrial membrane"/>
    <property type="evidence" value="ECO:0007669"/>
    <property type="project" value="UniProtKB-SubCell"/>
</dbReference>
<comment type="catalytic activity">
    <reaction evidence="16 17">
        <text>a ubiquinone + NADH + 5 H(+)(in) = a ubiquinol + NAD(+) + 4 H(+)(out)</text>
        <dbReference type="Rhea" id="RHEA:29091"/>
        <dbReference type="Rhea" id="RHEA-COMP:9565"/>
        <dbReference type="Rhea" id="RHEA-COMP:9566"/>
        <dbReference type="ChEBI" id="CHEBI:15378"/>
        <dbReference type="ChEBI" id="CHEBI:16389"/>
        <dbReference type="ChEBI" id="CHEBI:17976"/>
        <dbReference type="ChEBI" id="CHEBI:57540"/>
        <dbReference type="ChEBI" id="CHEBI:57945"/>
        <dbReference type="EC" id="7.1.1.2"/>
    </reaction>
</comment>
<feature type="transmembrane region" description="Helical" evidence="17">
    <location>
        <begin position="270"/>
        <end position="296"/>
    </location>
</feature>
<evidence type="ECO:0000256" key="3">
    <source>
        <dbReference type="ARBA" id="ARBA00009025"/>
    </source>
</evidence>
<sequence>MIWSWLALSLLFCSCKSYSFFSGFMVSDSYSLFMLSICPLTFFLLCSFEFVSVGDREDLDFKFLFFLLMVLVGGAFLAVNPFLFLVALELTVTPMCILILVYSKDYDKLLSVFFMLFINLLGSIPFMMFCLLYNKAGYQWVLGSGWLSSFCYHEFVVWLGFVVILISKLPFIFFHFWLTKAHVSASGACSMILASLMLKLGSFGLFKFSSLFKIPSFKVMSGVLGLAVLSVLVFCVIMIRFFDMKYVIACSSIVHMSLVFPLVLTFQTVAVAGSVLMMVGHGLISYILFFIVSYIYEFSHSRSLDFNKSLESTIKSISFLVFLFMFLNLGLPPFLSFFSELYYCTFMIGFSLVSLILFSFSMIISIIFLMIMVSKVLFGKKIIKAAQPNFEGVYFYSLSFLSFIVWIPFFL</sequence>
<feature type="domain" description="NADH:quinone oxidoreductase/Mrp antiporter transmembrane" evidence="19">
    <location>
        <begin position="82"/>
        <end position="364"/>
    </location>
</feature>
<evidence type="ECO:0000256" key="17">
    <source>
        <dbReference type="RuleBase" id="RU003297"/>
    </source>
</evidence>
<keyword evidence="18" id="KW-0732">Signal</keyword>
<dbReference type="PRINTS" id="PR01437">
    <property type="entry name" value="NUOXDRDTASE4"/>
</dbReference>
<evidence type="ECO:0000256" key="5">
    <source>
        <dbReference type="ARBA" id="ARBA00021006"/>
    </source>
</evidence>
<evidence type="ECO:0000256" key="13">
    <source>
        <dbReference type="ARBA" id="ARBA00023075"/>
    </source>
</evidence>
<reference evidence="20" key="2">
    <citation type="journal article" date="2016" name="Sci. Rep.">
        <title>Mitochondrial genome evolution and tRNA truncation in Acariformes mites: new evidence from eriophyoid mites.</title>
        <authorList>
            <person name="Xue X.F."/>
            <person name="Guo J.F."/>
            <person name="Dong Y."/>
            <person name="Hong X.Y."/>
            <person name="Shao R."/>
        </authorList>
    </citation>
    <scope>NUCLEOTIDE SEQUENCE</scope>
</reference>
<dbReference type="GO" id="GO:0048039">
    <property type="term" value="F:ubiquinone binding"/>
    <property type="evidence" value="ECO:0007669"/>
    <property type="project" value="TreeGrafter"/>
</dbReference>
<keyword evidence="10 17" id="KW-0249">Electron transport</keyword>
<evidence type="ECO:0000256" key="11">
    <source>
        <dbReference type="ARBA" id="ARBA00022989"/>
    </source>
</evidence>
<keyword evidence="14 17" id="KW-0496">Mitochondrion</keyword>
<feature type="transmembrane region" description="Helical" evidence="17">
    <location>
        <begin position="109"/>
        <end position="135"/>
    </location>
</feature>
<evidence type="ECO:0000256" key="9">
    <source>
        <dbReference type="ARBA" id="ARBA00022967"/>
    </source>
</evidence>
<keyword evidence="9" id="KW-1278">Translocase</keyword>
<reference evidence="20" key="1">
    <citation type="submission" date="2015-05" db="EMBL/GenBank/DDBJ databases">
        <authorList>
            <person name="Wang D.B."/>
            <person name="Wang M."/>
        </authorList>
    </citation>
    <scope>NUCLEOTIDE SEQUENCE</scope>
</reference>
<comment type="similarity">
    <text evidence="3 17">Belongs to the complex I subunit 4 family.</text>
</comment>
<dbReference type="GO" id="GO:0042773">
    <property type="term" value="P:ATP synthesis coupled electron transport"/>
    <property type="evidence" value="ECO:0007669"/>
    <property type="project" value="InterPro"/>
</dbReference>
<keyword evidence="13 17" id="KW-0830">Ubiquinone</keyword>
<accession>A0A0U2PVN6</accession>
<dbReference type="Pfam" id="PF00361">
    <property type="entry name" value="Proton_antipo_M"/>
    <property type="match status" value="1"/>
</dbReference>
<keyword evidence="6 17" id="KW-0813">Transport</keyword>
<feature type="transmembrane region" description="Helical" evidence="17">
    <location>
        <begin position="218"/>
        <end position="239"/>
    </location>
</feature>
<dbReference type="InterPro" id="IPR003918">
    <property type="entry name" value="NADH_UbQ_OxRdtase"/>
</dbReference>
<evidence type="ECO:0000256" key="4">
    <source>
        <dbReference type="ARBA" id="ARBA00012944"/>
    </source>
</evidence>
<dbReference type="GO" id="GO:0003954">
    <property type="term" value="F:NADH dehydrogenase activity"/>
    <property type="evidence" value="ECO:0007669"/>
    <property type="project" value="TreeGrafter"/>
</dbReference>
<evidence type="ECO:0000256" key="14">
    <source>
        <dbReference type="ARBA" id="ARBA00023128"/>
    </source>
</evidence>
<keyword evidence="7 17" id="KW-0679">Respiratory chain</keyword>
<evidence type="ECO:0000256" key="1">
    <source>
        <dbReference type="ARBA" id="ARBA00003257"/>
    </source>
</evidence>
<evidence type="ECO:0000256" key="18">
    <source>
        <dbReference type="SAM" id="SignalP"/>
    </source>
</evidence>
<feature type="transmembrane region" description="Helical" evidence="17">
    <location>
        <begin position="63"/>
        <end position="79"/>
    </location>
</feature>
<dbReference type="GO" id="GO:0015990">
    <property type="term" value="P:electron transport coupled proton transport"/>
    <property type="evidence" value="ECO:0007669"/>
    <property type="project" value="TreeGrafter"/>
</dbReference>
<dbReference type="EC" id="7.1.1.2" evidence="4 17"/>
<organism evidence="20">
    <name type="scientific">Phyllocoptes taishanensis</name>
    <dbReference type="NCBI Taxonomy" id="1638174"/>
    <lineage>
        <taxon>Eukaryota</taxon>
        <taxon>Metazoa</taxon>
        <taxon>Ecdysozoa</taxon>
        <taxon>Arthropoda</taxon>
        <taxon>Chelicerata</taxon>
        <taxon>Arachnida</taxon>
        <taxon>Acari</taxon>
        <taxon>Acariformes</taxon>
        <taxon>Trombidiformes</taxon>
        <taxon>Prostigmata</taxon>
        <taxon>Eupodina</taxon>
        <taxon>Eriophyoidea</taxon>
        <taxon>Eriophyidae</taxon>
        <taxon>Phyllocoptinae</taxon>
        <taxon>Phyllocoptini</taxon>
        <taxon>Phyllocoptes</taxon>
    </lineage>
</organism>
<comment type="subcellular location">
    <subcellularLocation>
        <location evidence="2 17">Mitochondrion membrane</location>
        <topology evidence="2 17">Multi-pass membrane protein</topology>
    </subcellularLocation>
</comment>
<evidence type="ECO:0000256" key="6">
    <source>
        <dbReference type="ARBA" id="ARBA00022448"/>
    </source>
</evidence>
<name>A0A0U2PVN6_9ACAR</name>
<feature type="transmembrane region" description="Helical" evidence="17">
    <location>
        <begin position="33"/>
        <end position="51"/>
    </location>
</feature>
<evidence type="ECO:0000256" key="15">
    <source>
        <dbReference type="ARBA" id="ARBA00023136"/>
    </source>
</evidence>
<dbReference type="AlphaFoldDB" id="A0A0U2PVN6"/>
<comment type="function">
    <text evidence="1">Core subunit of the mitochondrial membrane respiratory chain NADH dehydrogenase (Complex I) that is believed to belong to the minimal assembly required for catalysis. Complex I functions in the transfer of electrons from NADH to the respiratory chain. The immediate electron acceptor for the enzyme is believed to be ubiquinone.</text>
</comment>
<keyword evidence="15 17" id="KW-0472">Membrane</keyword>
<evidence type="ECO:0000313" key="20">
    <source>
        <dbReference type="EMBL" id="ALK03803.1"/>
    </source>
</evidence>
<proteinExistence type="inferred from homology"/>
<dbReference type="InterPro" id="IPR001750">
    <property type="entry name" value="ND/Mrp_TM"/>
</dbReference>
<feature type="transmembrane region" description="Helical" evidence="17">
    <location>
        <begin position="155"/>
        <end position="178"/>
    </location>
</feature>
<keyword evidence="12 17" id="KW-0520">NAD</keyword>
<keyword evidence="8 17" id="KW-0812">Transmembrane</keyword>
<evidence type="ECO:0000256" key="7">
    <source>
        <dbReference type="ARBA" id="ARBA00022660"/>
    </source>
</evidence>
<feature type="transmembrane region" description="Helical" evidence="17">
    <location>
        <begin position="393"/>
        <end position="410"/>
    </location>
</feature>
<feature type="transmembrane region" description="Helical" evidence="17">
    <location>
        <begin position="85"/>
        <end position="102"/>
    </location>
</feature>
<evidence type="ECO:0000256" key="2">
    <source>
        <dbReference type="ARBA" id="ARBA00004225"/>
    </source>
</evidence>
<dbReference type="PANTHER" id="PTHR43507:SF20">
    <property type="entry name" value="NADH-UBIQUINONE OXIDOREDUCTASE CHAIN 4"/>
    <property type="match status" value="1"/>
</dbReference>
<evidence type="ECO:0000256" key="10">
    <source>
        <dbReference type="ARBA" id="ARBA00022982"/>
    </source>
</evidence>
<feature type="chain" id="PRO_5006831814" description="NADH-ubiquinone oxidoreductase chain 4" evidence="18">
    <location>
        <begin position="18"/>
        <end position="411"/>
    </location>
</feature>
<evidence type="ECO:0000256" key="16">
    <source>
        <dbReference type="ARBA" id="ARBA00049551"/>
    </source>
</evidence>
<feature type="transmembrane region" description="Helical" evidence="17">
    <location>
        <begin position="185"/>
        <end position="206"/>
    </location>
</feature>
<geneLocation type="mitochondrion" evidence="20"/>
<evidence type="ECO:0000259" key="19">
    <source>
        <dbReference type="Pfam" id="PF00361"/>
    </source>
</evidence>
<protein>
    <recommendedName>
        <fullName evidence="5 17">NADH-ubiquinone oxidoreductase chain 4</fullName>
        <ecNumber evidence="4 17">7.1.1.2</ecNumber>
    </recommendedName>
</protein>
<comment type="function">
    <text evidence="17">Core subunit of the mitochondrial membrane respiratory chain NADH dehydrogenase (Complex I) which catalyzes electron transfer from NADH through the respiratory chain, using ubiquinone as an electron acceptor. Essential for the catalytic activity and assembly of complex I.</text>
</comment>
<feature type="signal peptide" evidence="18">
    <location>
        <begin position="1"/>
        <end position="17"/>
    </location>
</feature>
<dbReference type="EMBL" id="KR604967">
    <property type="protein sequence ID" value="ALK03803.1"/>
    <property type="molecule type" value="Genomic_DNA"/>
</dbReference>
<dbReference type="PANTHER" id="PTHR43507">
    <property type="entry name" value="NADH-UBIQUINONE OXIDOREDUCTASE CHAIN 4"/>
    <property type="match status" value="1"/>
</dbReference>
<feature type="transmembrane region" description="Helical" evidence="17">
    <location>
        <begin position="246"/>
        <end position="264"/>
    </location>
</feature>
<evidence type="ECO:0000256" key="8">
    <source>
        <dbReference type="ARBA" id="ARBA00022692"/>
    </source>
</evidence>
<keyword evidence="11 17" id="KW-1133">Transmembrane helix</keyword>
<evidence type="ECO:0000256" key="12">
    <source>
        <dbReference type="ARBA" id="ARBA00023027"/>
    </source>
</evidence>
<feature type="transmembrane region" description="Helical" evidence="17">
    <location>
        <begin position="317"/>
        <end position="335"/>
    </location>
</feature>
<gene>
    <name evidence="20" type="primary">nad4</name>
</gene>